<organism evidence="2 3">
    <name type="scientific">Sinorhizobium saheli</name>
    <dbReference type="NCBI Taxonomy" id="36856"/>
    <lineage>
        <taxon>Bacteria</taxon>
        <taxon>Pseudomonadati</taxon>
        <taxon>Pseudomonadota</taxon>
        <taxon>Alphaproteobacteria</taxon>
        <taxon>Hyphomicrobiales</taxon>
        <taxon>Rhizobiaceae</taxon>
        <taxon>Sinorhizobium/Ensifer group</taxon>
        <taxon>Sinorhizobium</taxon>
    </lineage>
</organism>
<dbReference type="CDD" id="cd01948">
    <property type="entry name" value="EAL"/>
    <property type="match status" value="1"/>
</dbReference>
<gene>
    <name evidence="2" type="ORF">ATB98_13245</name>
</gene>
<reference evidence="2 3" key="1">
    <citation type="submission" date="2015-11" db="EMBL/GenBank/DDBJ databases">
        <title>Ensifer anhuiense sp. nov., an effective nitrogen fixation bacterium with Glycine soja.</title>
        <authorList>
            <person name="Yan H."/>
            <person name="Chen W."/>
        </authorList>
    </citation>
    <scope>NUCLEOTIDE SEQUENCE [LARGE SCALE GENOMIC DNA]</scope>
    <source>
        <strain evidence="2 3">LMG 7837</strain>
    </source>
</reference>
<dbReference type="PANTHER" id="PTHR33121:SF79">
    <property type="entry name" value="CYCLIC DI-GMP PHOSPHODIESTERASE PDED-RELATED"/>
    <property type="match status" value="1"/>
</dbReference>
<dbReference type="GO" id="GO:0071111">
    <property type="term" value="F:cyclic-guanylate-specific phosphodiesterase activity"/>
    <property type="evidence" value="ECO:0007669"/>
    <property type="project" value="InterPro"/>
</dbReference>
<proteinExistence type="predicted"/>
<sequence length="248" mass="26400">MNVKQFNSAVAVVTAAMQEARVGFSLQEVHAADEPGDVLYSECLARLVERNGTVRTGGEFIGPLETVGCAPLFDRHLLGIACDWLVSHPAQALGCNLSADNLSDDCSRTALYDLLSSHRAIASRLVLEITESLPITALSAATELLQALRALGYRIAADDFGTGYSTPESLLSIPVDIVKIDAFFVQHRSDSAERVLRHMVGLASCAAPTVIVEGIETYAQLDAARVAGATHVQGYLLSEPTLPPVHCG</sequence>
<dbReference type="Proteomes" id="UP000078507">
    <property type="component" value="Unassembled WGS sequence"/>
</dbReference>
<name>A0A178YHD4_SINSA</name>
<dbReference type="InterPro" id="IPR050706">
    <property type="entry name" value="Cyclic-di-GMP_PDE-like"/>
</dbReference>
<dbReference type="RefSeq" id="WP_066872178.1">
    <property type="nucleotide sequence ID" value="NZ_LNQB01000067.1"/>
</dbReference>
<evidence type="ECO:0000259" key="1">
    <source>
        <dbReference type="PROSITE" id="PS50883"/>
    </source>
</evidence>
<comment type="caution">
    <text evidence="2">The sequence shown here is derived from an EMBL/GenBank/DDBJ whole genome shotgun (WGS) entry which is preliminary data.</text>
</comment>
<dbReference type="InterPro" id="IPR001633">
    <property type="entry name" value="EAL_dom"/>
</dbReference>
<dbReference type="SMART" id="SM00052">
    <property type="entry name" value="EAL"/>
    <property type="match status" value="1"/>
</dbReference>
<dbReference type="PROSITE" id="PS50883">
    <property type="entry name" value="EAL"/>
    <property type="match status" value="1"/>
</dbReference>
<keyword evidence="3" id="KW-1185">Reference proteome</keyword>
<dbReference type="GO" id="GO:0016301">
    <property type="term" value="F:kinase activity"/>
    <property type="evidence" value="ECO:0007669"/>
    <property type="project" value="UniProtKB-KW"/>
</dbReference>
<keyword evidence="2" id="KW-0808">Transferase</keyword>
<protein>
    <submittedName>
        <fullName evidence="2">Histidine kinase</fullName>
    </submittedName>
</protein>
<dbReference type="STRING" id="36856.ATB98_13245"/>
<keyword evidence="2" id="KW-0418">Kinase</keyword>
<feature type="domain" description="EAL" evidence="1">
    <location>
        <begin position="6"/>
        <end position="248"/>
    </location>
</feature>
<dbReference type="InterPro" id="IPR035919">
    <property type="entry name" value="EAL_sf"/>
</dbReference>
<dbReference type="Gene3D" id="3.20.20.450">
    <property type="entry name" value="EAL domain"/>
    <property type="match status" value="1"/>
</dbReference>
<accession>A0A178YHD4</accession>
<dbReference type="EMBL" id="LNQB01000067">
    <property type="protein sequence ID" value="OAP46822.1"/>
    <property type="molecule type" value="Genomic_DNA"/>
</dbReference>
<dbReference type="SUPFAM" id="SSF141868">
    <property type="entry name" value="EAL domain-like"/>
    <property type="match status" value="1"/>
</dbReference>
<dbReference type="OrthoDB" id="23692at2"/>
<dbReference type="AlphaFoldDB" id="A0A178YHD4"/>
<evidence type="ECO:0000313" key="3">
    <source>
        <dbReference type="Proteomes" id="UP000078507"/>
    </source>
</evidence>
<dbReference type="PANTHER" id="PTHR33121">
    <property type="entry name" value="CYCLIC DI-GMP PHOSPHODIESTERASE PDEF"/>
    <property type="match status" value="1"/>
</dbReference>
<dbReference type="Pfam" id="PF00563">
    <property type="entry name" value="EAL"/>
    <property type="match status" value="1"/>
</dbReference>
<evidence type="ECO:0000313" key="2">
    <source>
        <dbReference type="EMBL" id="OAP46822.1"/>
    </source>
</evidence>